<keyword evidence="5" id="KW-0490">MHC I</keyword>
<gene>
    <name evidence="17 19" type="primary">MR1</name>
</gene>
<evidence type="ECO:0000256" key="11">
    <source>
        <dbReference type="ARBA" id="ARBA00023157"/>
    </source>
</evidence>
<dbReference type="PRINTS" id="PR01638">
    <property type="entry name" value="MHCCLASSI"/>
</dbReference>
<evidence type="ECO:0000256" key="14">
    <source>
        <dbReference type="RuleBase" id="RU004439"/>
    </source>
</evidence>
<dbReference type="SMR" id="A0A5F7ZGJ5"/>
<dbReference type="InterPro" id="IPR007110">
    <property type="entry name" value="Ig-like_dom"/>
</dbReference>
<reference evidence="17" key="4">
    <citation type="submission" date="2025-09" db="UniProtKB">
        <authorList>
            <consortium name="Ensembl"/>
        </authorList>
    </citation>
    <scope>IDENTIFICATION</scope>
    <source>
        <strain evidence="17">17573</strain>
    </source>
</reference>
<evidence type="ECO:0000256" key="13">
    <source>
        <dbReference type="ARBA" id="ARBA00037817"/>
    </source>
</evidence>
<evidence type="ECO:0000259" key="16">
    <source>
        <dbReference type="PROSITE" id="PS50835"/>
    </source>
</evidence>
<keyword evidence="8" id="KW-0391">Immunity</keyword>
<dbReference type="InterPro" id="IPR011162">
    <property type="entry name" value="MHC_I/II-like_Ag-recog"/>
</dbReference>
<dbReference type="FunFam" id="3.30.500.10:FF:000001">
    <property type="entry name" value="H-2 class I histocompatibility antigen, alpha chain"/>
    <property type="match status" value="1"/>
</dbReference>
<keyword evidence="7" id="KW-0732">Signal</keyword>
<dbReference type="InterPro" id="IPR001039">
    <property type="entry name" value="MHC_I_a_a1/a2"/>
</dbReference>
<keyword evidence="9 15" id="KW-1133">Transmembrane helix</keyword>
<dbReference type="InParanoid" id="A0A5F7ZGJ5"/>
<dbReference type="GO" id="GO:0033077">
    <property type="term" value="P:T cell differentiation in thymus"/>
    <property type="evidence" value="ECO:0007669"/>
    <property type="project" value="Ensembl"/>
</dbReference>
<dbReference type="GO" id="GO:0005615">
    <property type="term" value="C:extracellular space"/>
    <property type="evidence" value="ECO:0000318"/>
    <property type="project" value="GO_Central"/>
</dbReference>
<comment type="similarity">
    <text evidence="14">Belongs to the MHC class I family.</text>
</comment>
<dbReference type="Pfam" id="PF00129">
    <property type="entry name" value="MHC_I"/>
    <property type="match status" value="1"/>
</dbReference>
<dbReference type="Bgee" id="ENSMMUG00000020023">
    <property type="expression patterns" value="Expressed in ileum and 22 other cell types or tissues"/>
</dbReference>
<dbReference type="GO" id="GO:0042608">
    <property type="term" value="F:T cell receptor binding"/>
    <property type="evidence" value="ECO:0007669"/>
    <property type="project" value="Ensembl"/>
</dbReference>
<dbReference type="GO" id="GO:0002854">
    <property type="term" value="P:positive regulation of T cell mediated cytotoxicity directed against tumor cell target"/>
    <property type="evidence" value="ECO:0007669"/>
    <property type="project" value="Ensembl"/>
</dbReference>
<evidence type="ECO:0000256" key="2">
    <source>
        <dbReference type="ARBA" id="ARBA00004158"/>
    </source>
</evidence>
<dbReference type="GO" id="GO:0000139">
    <property type="term" value="C:Golgi membrane"/>
    <property type="evidence" value="ECO:0007669"/>
    <property type="project" value="UniProtKB-SubCell"/>
</dbReference>
<evidence type="ECO:0000256" key="7">
    <source>
        <dbReference type="ARBA" id="ARBA00022729"/>
    </source>
</evidence>
<reference evidence="18" key="1">
    <citation type="journal article" date="2007" name="Science">
        <title>Evolutionary and biomedical insights from the rhesus macaque genome.</title>
        <authorList>
            <person name="Gibbs R.A."/>
            <person name="Rogers J."/>
            <person name="Katze M.G."/>
            <person name="Bumgarner R."/>
            <person name="Weinstock G.M."/>
            <person name="Mardis E.R."/>
            <person name="Remington K.A."/>
            <person name="Strausberg R.L."/>
            <person name="Venter J.C."/>
            <person name="Wilson R.K."/>
            <person name="Batzer M.A."/>
            <person name="Bustamante C.D."/>
            <person name="Eichler E.E."/>
            <person name="Hahn M.W."/>
            <person name="Hardison R.C."/>
            <person name="Makova K.D."/>
            <person name="Miller W."/>
            <person name="Milosavljevic A."/>
            <person name="Palermo R.E."/>
            <person name="Siepel A."/>
            <person name="Sikela J.M."/>
            <person name="Attaway T."/>
            <person name="Bell S."/>
            <person name="Bernard K.E."/>
            <person name="Buhay C.J."/>
            <person name="Chandrabose M.N."/>
            <person name="Dao M."/>
            <person name="Davis C."/>
            <person name="Delehaunty K.D."/>
            <person name="Ding Y."/>
            <person name="Dinh H.H."/>
            <person name="Dugan-Rocha S."/>
            <person name="Fulton L.A."/>
            <person name="Gabisi R.A."/>
            <person name="Garner T.T."/>
            <person name="Godfrey J."/>
            <person name="Hawes A.C."/>
            <person name="Hernandez J."/>
            <person name="Hines S."/>
            <person name="Holder M."/>
            <person name="Hume J."/>
            <person name="Jhangiani S.N."/>
            <person name="Joshi V."/>
            <person name="Khan Z.M."/>
            <person name="Kirkness E.F."/>
            <person name="Cree A."/>
            <person name="Fowler R.G."/>
            <person name="Lee S."/>
            <person name="Lewis L.R."/>
            <person name="Li Z."/>
            <person name="Liu Y.-S."/>
            <person name="Moore S.M."/>
            <person name="Muzny D."/>
            <person name="Nazareth L.V."/>
            <person name="Ngo D.N."/>
            <person name="Okwuonu G.O."/>
            <person name="Pai G."/>
            <person name="Parker D."/>
            <person name="Paul H.A."/>
            <person name="Pfannkoch C."/>
            <person name="Pohl C.S."/>
            <person name="Rogers Y.-H.C."/>
            <person name="Ruiz S.J."/>
            <person name="Sabo A."/>
            <person name="Santibanez J."/>
            <person name="Schneider B.W."/>
            <person name="Smith S.M."/>
            <person name="Sodergren E."/>
            <person name="Svatek A.F."/>
            <person name="Utterback T.R."/>
            <person name="Vattathil S."/>
            <person name="Warren W."/>
            <person name="White C.S."/>
            <person name="Chinwalla A.T."/>
            <person name="Feng Y."/>
            <person name="Halpern A.L."/>
            <person name="Hillier L.W."/>
            <person name="Huang X."/>
            <person name="Minx P."/>
            <person name="Nelson J.O."/>
            <person name="Pepin K.H."/>
            <person name="Qin X."/>
            <person name="Sutton G.G."/>
            <person name="Venter E."/>
            <person name="Walenz B.P."/>
            <person name="Wallis J.W."/>
            <person name="Worley K.C."/>
            <person name="Yang S.-P."/>
            <person name="Jones S.M."/>
            <person name="Marra M.A."/>
            <person name="Rocchi M."/>
            <person name="Schein J.E."/>
            <person name="Baertsch R."/>
            <person name="Clarke L."/>
            <person name="Csuros M."/>
            <person name="Glasscock J."/>
            <person name="Harris R.A."/>
            <person name="Havlak P."/>
            <person name="Jackson A.R."/>
            <person name="Jiang H."/>
            <person name="Liu Y."/>
            <person name="Messina D.N."/>
            <person name="Shen Y."/>
            <person name="Song H.X.-Z."/>
            <person name="Wylie T."/>
            <person name="Zhang L."/>
            <person name="Birney E."/>
            <person name="Han K."/>
            <person name="Konkel M.K."/>
            <person name="Lee J."/>
            <person name="Smit A.F.A."/>
            <person name="Ullmer B."/>
            <person name="Wang H."/>
            <person name="Xing J."/>
            <person name="Burhans R."/>
            <person name="Cheng Z."/>
            <person name="Karro J.E."/>
            <person name="Ma J."/>
            <person name="Raney B."/>
            <person name="She X."/>
            <person name="Cox M.J."/>
            <person name="Demuth J.P."/>
            <person name="Dumas L.J."/>
            <person name="Han S.-G."/>
            <person name="Hopkins J."/>
            <person name="Karimpour-Fard A."/>
            <person name="Kim Y.H."/>
            <person name="Pollack J.R."/>
            <person name="Vinar T."/>
            <person name="Addo-Quaye C."/>
            <person name="Degenhardt J."/>
            <person name="Denby A."/>
            <person name="Hubisz M.J."/>
            <person name="Indap A."/>
            <person name="Kosiol C."/>
            <person name="Lahn B.T."/>
            <person name="Lawson H.A."/>
            <person name="Marklein A."/>
            <person name="Nielsen R."/>
            <person name="Vallender E.J."/>
            <person name="Clark A.G."/>
            <person name="Ferguson B."/>
            <person name="Hernandez R.D."/>
            <person name="Hirani K."/>
            <person name="Kehrer-Sawatzki H."/>
            <person name="Kolb J."/>
            <person name="Patil S."/>
            <person name="Pu L.-L."/>
            <person name="Ren Y."/>
            <person name="Smith D.G."/>
            <person name="Wheeler D.A."/>
            <person name="Schenck I."/>
            <person name="Ball E.V."/>
            <person name="Chen R."/>
            <person name="Cooper D.N."/>
            <person name="Giardine B."/>
            <person name="Hsu F."/>
            <person name="Kent W.J."/>
            <person name="Lesk A."/>
            <person name="Nelson D.L."/>
            <person name="O'brien W.E."/>
            <person name="Pruefer K."/>
            <person name="Stenson P.D."/>
            <person name="Wallace J.C."/>
            <person name="Ke H."/>
            <person name="Liu X.-M."/>
            <person name="Wang P."/>
            <person name="Xiang A.P."/>
            <person name="Yang F."/>
            <person name="Barber G.P."/>
            <person name="Haussler D."/>
            <person name="Karolchik D."/>
            <person name="Kern A.D."/>
            <person name="Kuhn R.M."/>
            <person name="Smith K.E."/>
            <person name="Zwieg A.S."/>
        </authorList>
    </citation>
    <scope>NUCLEOTIDE SEQUENCE [LARGE SCALE GENOMIC DNA]</scope>
    <source>
        <strain evidence="18">17573</strain>
    </source>
</reference>
<dbReference type="GO" id="GO:0006955">
    <property type="term" value="P:immune response"/>
    <property type="evidence" value="ECO:0000318"/>
    <property type="project" value="GO_Central"/>
</dbReference>
<dbReference type="GO" id="GO:0050829">
    <property type="term" value="P:defense response to Gram-negative bacterium"/>
    <property type="evidence" value="ECO:0007669"/>
    <property type="project" value="Ensembl"/>
</dbReference>
<evidence type="ECO:0000256" key="6">
    <source>
        <dbReference type="ARBA" id="ARBA00022692"/>
    </source>
</evidence>
<dbReference type="PROSITE" id="PS50835">
    <property type="entry name" value="IG_LIKE"/>
    <property type="match status" value="1"/>
</dbReference>
<dbReference type="InterPro" id="IPR003597">
    <property type="entry name" value="Ig_C1-set"/>
</dbReference>
<dbReference type="GO" id="GO:0030881">
    <property type="term" value="F:beta-2-microglobulin binding"/>
    <property type="evidence" value="ECO:0007669"/>
    <property type="project" value="Ensembl"/>
</dbReference>
<dbReference type="GeneTree" id="ENSGT01150000286995"/>
<evidence type="ECO:0000256" key="1">
    <source>
        <dbReference type="ARBA" id="ARBA00004115"/>
    </source>
</evidence>
<reference evidence="17" key="2">
    <citation type="submission" date="2019-01" db="EMBL/GenBank/DDBJ databases">
        <authorList>
            <person name="Graves T."/>
            <person name="Eichler E.E."/>
            <person name="Wilson R.K."/>
        </authorList>
    </citation>
    <scope>NUCLEOTIDE SEQUENCE [LARGE SCALE GENOMIC DNA]</scope>
    <source>
        <strain evidence="17">17573</strain>
    </source>
</reference>
<evidence type="ECO:0000256" key="15">
    <source>
        <dbReference type="SAM" id="Phobius"/>
    </source>
</evidence>
<dbReference type="ExpressionAtlas" id="A0A5F7ZGJ5">
    <property type="expression patterns" value="baseline"/>
</dbReference>
<name>A0A5F7ZGJ5_MACMU</name>
<dbReference type="FunCoup" id="A0A5F7ZGJ5">
    <property type="interactions" value="484"/>
</dbReference>
<evidence type="ECO:0000256" key="5">
    <source>
        <dbReference type="ARBA" id="ARBA00022451"/>
    </source>
</evidence>
<sequence length="424" mass="48999">MTLHIFRCSDWEKALCVTQLLNHPRGSQKGPVSFRFKEPRKRRTIGELMVFLLPLVVVVMVKHSDSRTHSLRYFRLGVSDPGHGVPEFISVGYVDSQPITTYDSVTRQKEPRAPWMAENLAPDHWERYTQLLRGWQQTFKVELKRLQRHYNHSGSHTYQRMIGCELLEDGSTTGFLQYAYDGQDFLIFNKDSLSWLAVDNVAHTVKRAWEANQHELRYQKNWLEKECIAWLKRFLEYGNDTLQRTEPPLVRVNRKETFPGVTTLFCKAYSFYPPEIYMTWMKNGEEIVQEMDYGDILPSGDGTYQTWASVELDPKSSNLYSCHVEHCGVHMVLQVPQESETIPLVMKAVSGSIILVIVLAGVGVLVWRRRPRGERHMEGTQGTADSPAPLQSFIFCTCCSMLHSEMAWLSGWDHRRIRDNPPAT</sequence>
<evidence type="ECO:0000256" key="12">
    <source>
        <dbReference type="ARBA" id="ARBA00023180"/>
    </source>
</evidence>
<keyword evidence="6 15" id="KW-0812">Transmembrane</keyword>
<evidence type="ECO:0000256" key="10">
    <source>
        <dbReference type="ARBA" id="ARBA00023136"/>
    </source>
</evidence>
<dbReference type="PANTHER" id="PTHR16675">
    <property type="entry name" value="MHC CLASS I-RELATED"/>
    <property type="match status" value="1"/>
</dbReference>
<evidence type="ECO:0000256" key="4">
    <source>
        <dbReference type="ARBA" id="ARBA00004614"/>
    </source>
</evidence>
<evidence type="ECO:0000313" key="19">
    <source>
        <dbReference type="VGNC" id="VGNC:100013"/>
    </source>
</evidence>
<keyword evidence="10 15" id="KW-0472">Membrane</keyword>
<dbReference type="SUPFAM" id="SSF48726">
    <property type="entry name" value="Immunoglobulin"/>
    <property type="match status" value="1"/>
</dbReference>
<dbReference type="OMA" id="PEISMMW"/>
<feature type="domain" description="Ig-like" evidence="16">
    <location>
        <begin position="247"/>
        <end position="343"/>
    </location>
</feature>
<reference evidence="17" key="3">
    <citation type="submission" date="2025-08" db="UniProtKB">
        <authorList>
            <consortium name="Ensembl"/>
        </authorList>
    </citation>
    <scope>IDENTIFICATION</scope>
    <source>
        <strain evidence="17">17573</strain>
    </source>
</reference>
<dbReference type="PANTHER" id="PTHR16675:SF242">
    <property type="entry name" value="MAJOR HISTOCOMPATIBILITY COMPLEX CLASS I-RELATED GENE PROTEIN"/>
    <property type="match status" value="1"/>
</dbReference>
<dbReference type="AlphaFoldDB" id="A0A5F7ZGJ5"/>
<dbReference type="FunFam" id="2.60.40.10:FF:000204">
    <property type="entry name" value="Major histocompatibility complex, class I-related protein"/>
    <property type="match status" value="1"/>
</dbReference>
<evidence type="ECO:0000313" key="18">
    <source>
        <dbReference type="Proteomes" id="UP000006718"/>
    </source>
</evidence>
<dbReference type="PROSITE" id="PS00290">
    <property type="entry name" value="IG_MHC"/>
    <property type="match status" value="1"/>
</dbReference>
<evidence type="ECO:0000256" key="9">
    <source>
        <dbReference type="ARBA" id="ARBA00022989"/>
    </source>
</evidence>
<organism evidence="17 18">
    <name type="scientific">Macaca mulatta</name>
    <name type="common">Rhesus macaque</name>
    <dbReference type="NCBI Taxonomy" id="9544"/>
    <lineage>
        <taxon>Eukaryota</taxon>
        <taxon>Metazoa</taxon>
        <taxon>Chordata</taxon>
        <taxon>Craniata</taxon>
        <taxon>Vertebrata</taxon>
        <taxon>Euteleostomi</taxon>
        <taxon>Mammalia</taxon>
        <taxon>Eutheria</taxon>
        <taxon>Euarchontoglires</taxon>
        <taxon>Primates</taxon>
        <taxon>Haplorrhini</taxon>
        <taxon>Catarrhini</taxon>
        <taxon>Cercopithecidae</taxon>
        <taxon>Cercopithecinae</taxon>
        <taxon>Macaca</taxon>
    </lineage>
</organism>
<dbReference type="InterPro" id="IPR037055">
    <property type="entry name" value="MHC_I-like_Ag-recog_sf"/>
</dbReference>
<keyword evidence="18" id="KW-1185">Reference proteome</keyword>
<dbReference type="Pfam" id="PF07654">
    <property type="entry name" value="C1-set"/>
    <property type="match status" value="1"/>
</dbReference>
<keyword evidence="12" id="KW-0325">Glycoprotein</keyword>
<accession>A0A5F7ZGJ5</accession>
<evidence type="ECO:0000256" key="3">
    <source>
        <dbReference type="ARBA" id="ARBA00004251"/>
    </source>
</evidence>
<dbReference type="Gene3D" id="3.30.500.10">
    <property type="entry name" value="MHC class I-like antigen recognition-like"/>
    <property type="match status" value="1"/>
</dbReference>
<dbReference type="VGNC" id="VGNC:100013">
    <property type="gene designation" value="MR1"/>
</dbReference>
<evidence type="ECO:0000313" key="17">
    <source>
        <dbReference type="Ensembl" id="ENSMMUP00000063745.1"/>
    </source>
</evidence>
<dbReference type="Proteomes" id="UP000006718">
    <property type="component" value="Chromosome 1"/>
</dbReference>
<protein>
    <submittedName>
        <fullName evidence="17">Major histocompatibility complex, class I-related</fullName>
    </submittedName>
</protein>
<dbReference type="GO" id="GO:0005789">
    <property type="term" value="C:endoplasmic reticulum membrane"/>
    <property type="evidence" value="ECO:0007669"/>
    <property type="project" value="UniProtKB-SubCell"/>
</dbReference>
<dbReference type="GO" id="GO:0031902">
    <property type="term" value="C:late endosome membrane"/>
    <property type="evidence" value="ECO:0007669"/>
    <property type="project" value="UniProtKB-SubCell"/>
</dbReference>
<proteinExistence type="inferred from homology"/>
<dbReference type="InterPro" id="IPR036179">
    <property type="entry name" value="Ig-like_dom_sf"/>
</dbReference>
<dbReference type="GO" id="GO:0031901">
    <property type="term" value="C:early endosome membrane"/>
    <property type="evidence" value="ECO:0007669"/>
    <property type="project" value="UniProtKB-SubCell"/>
</dbReference>
<dbReference type="SUPFAM" id="SSF54452">
    <property type="entry name" value="MHC antigen-recognition domain"/>
    <property type="match status" value="1"/>
</dbReference>
<dbReference type="GO" id="GO:0019884">
    <property type="term" value="P:antigen processing and presentation of exogenous antigen"/>
    <property type="evidence" value="ECO:0007669"/>
    <property type="project" value="Ensembl"/>
</dbReference>
<dbReference type="SMART" id="SM00407">
    <property type="entry name" value="IGc1"/>
    <property type="match status" value="1"/>
</dbReference>
<dbReference type="Gene3D" id="2.60.40.10">
    <property type="entry name" value="Immunoglobulins"/>
    <property type="match status" value="1"/>
</dbReference>
<dbReference type="InterPro" id="IPR050208">
    <property type="entry name" value="MHC_class-I_related"/>
</dbReference>
<keyword evidence="11" id="KW-1015">Disulfide bond</keyword>
<comment type="subcellular location">
    <subcellularLocation>
        <location evidence="3">Cell membrane</location>
        <topology evidence="3">Single-pass type I membrane protein</topology>
    </subcellularLocation>
    <subcellularLocation>
        <location evidence="2">Early endosome membrane</location>
        <topology evidence="2">Single-pass type I membrane protein</topology>
    </subcellularLocation>
    <subcellularLocation>
        <location evidence="1">Endoplasmic reticulum membrane</location>
        <topology evidence="1">Single-pass type I membrane protein</topology>
    </subcellularLocation>
    <subcellularLocation>
        <location evidence="4">Golgi apparatus membrane</location>
        <topology evidence="4">Single-pass type I membrane protein</topology>
    </subcellularLocation>
    <subcellularLocation>
        <location evidence="13">Late endosome membrane</location>
        <topology evidence="13">Single-pass type I membrane protein</topology>
    </subcellularLocation>
</comment>
<dbReference type="InterPro" id="IPR011161">
    <property type="entry name" value="MHC_I-like_Ag-recog"/>
</dbReference>
<evidence type="ECO:0000256" key="8">
    <source>
        <dbReference type="ARBA" id="ARBA00022859"/>
    </source>
</evidence>
<dbReference type="GO" id="GO:0042612">
    <property type="term" value="C:MHC class I protein complex"/>
    <property type="evidence" value="ECO:0007669"/>
    <property type="project" value="UniProtKB-KW"/>
</dbReference>
<dbReference type="GO" id="GO:0050830">
    <property type="term" value="P:defense response to Gram-positive bacterium"/>
    <property type="evidence" value="ECO:0007669"/>
    <property type="project" value="Ensembl"/>
</dbReference>
<feature type="transmembrane region" description="Helical" evidence="15">
    <location>
        <begin position="344"/>
        <end position="367"/>
    </location>
</feature>
<dbReference type="InterPro" id="IPR013783">
    <property type="entry name" value="Ig-like_fold"/>
</dbReference>
<dbReference type="VEuPathDB" id="HostDB:ENSMMUG00000020023"/>
<dbReference type="STRING" id="9544.ENSMMUP00000063745"/>
<dbReference type="InterPro" id="IPR003006">
    <property type="entry name" value="Ig/MHC_CS"/>
</dbReference>
<dbReference type="CDD" id="cd07698">
    <property type="entry name" value="IgC1_MHC_I_alpha3"/>
    <property type="match status" value="1"/>
</dbReference>
<feature type="transmembrane region" description="Helical" evidence="15">
    <location>
        <begin position="44"/>
        <end position="61"/>
    </location>
</feature>
<dbReference type="GO" id="GO:0009897">
    <property type="term" value="C:external side of plasma membrane"/>
    <property type="evidence" value="ECO:0000318"/>
    <property type="project" value="GO_Central"/>
</dbReference>
<dbReference type="Ensembl" id="ENSMMUT00000085634.1">
    <property type="protein sequence ID" value="ENSMMUP00000063745.1"/>
    <property type="gene ID" value="ENSMMUG00000020023.4"/>
</dbReference>
<dbReference type="GO" id="GO:0002474">
    <property type="term" value="P:antigen processing and presentation of peptide antigen via MHC class I"/>
    <property type="evidence" value="ECO:0007669"/>
    <property type="project" value="UniProtKB-KW"/>
</dbReference>